<protein>
    <submittedName>
        <fullName evidence="1">Uncharacterized protein</fullName>
    </submittedName>
</protein>
<proteinExistence type="predicted"/>
<evidence type="ECO:0000313" key="1">
    <source>
        <dbReference type="EMBL" id="VFJ87355.1"/>
    </source>
</evidence>
<gene>
    <name evidence="1" type="ORF">BECKLFY1418A_GA0070994_100177</name>
</gene>
<reference evidence="1" key="1">
    <citation type="submission" date="2019-02" db="EMBL/GenBank/DDBJ databases">
        <authorList>
            <person name="Gruber-Vodicka R. H."/>
            <person name="Seah K. B. B."/>
        </authorList>
    </citation>
    <scope>NUCLEOTIDE SEQUENCE</scope>
    <source>
        <strain evidence="1">BECK_M6</strain>
    </source>
</reference>
<accession>A0A450U6P1</accession>
<name>A0A450U6P1_9GAMM</name>
<sequence length="155" mass="18519">MNSDFIIENLDLSFVREKTTLYRDKESTNEFRHAELEFKKYLKLIRLSNGPLAIPSSRVDDIWHAFILFTPQYRKFCKKVYGHYIEHQPNTDTTPVPLSALSNFYSEYEQIFGKPDSIWTEDFNYETALMLKRAEIPENFSNEYRWSGWPGKTWK</sequence>
<dbReference type="EMBL" id="CAADFH010000001">
    <property type="protein sequence ID" value="VFJ87355.1"/>
    <property type="molecule type" value="Genomic_DNA"/>
</dbReference>
<dbReference type="AlphaFoldDB" id="A0A450U6P1"/>
<organism evidence="1">
    <name type="scientific">Candidatus Kentrum sp. LFY</name>
    <dbReference type="NCBI Taxonomy" id="2126342"/>
    <lineage>
        <taxon>Bacteria</taxon>
        <taxon>Pseudomonadati</taxon>
        <taxon>Pseudomonadota</taxon>
        <taxon>Gammaproteobacteria</taxon>
        <taxon>Candidatus Kentrum</taxon>
    </lineage>
</organism>